<dbReference type="RefSeq" id="WP_161857929.1">
    <property type="nucleotide sequence ID" value="NZ_CP047491.1"/>
</dbReference>
<keyword evidence="1" id="KW-0472">Membrane</keyword>
<evidence type="ECO:0000313" key="2">
    <source>
        <dbReference type="EMBL" id="MBB5213318.1"/>
    </source>
</evidence>
<protein>
    <submittedName>
        <fullName evidence="2">Membrane protein</fullName>
    </submittedName>
</protein>
<keyword evidence="1" id="KW-0812">Transmembrane</keyword>
<dbReference type="EMBL" id="CP047491">
    <property type="protein sequence ID" value="QHQ38598.1"/>
    <property type="molecule type" value="Genomic_DNA"/>
</dbReference>
<evidence type="ECO:0000256" key="1">
    <source>
        <dbReference type="SAM" id="Phobius"/>
    </source>
</evidence>
<evidence type="ECO:0000313" key="3">
    <source>
        <dbReference type="EMBL" id="QHQ38598.1"/>
    </source>
</evidence>
<feature type="transmembrane region" description="Helical" evidence="1">
    <location>
        <begin position="34"/>
        <end position="52"/>
    </location>
</feature>
<feature type="transmembrane region" description="Helical" evidence="1">
    <location>
        <begin position="87"/>
        <end position="107"/>
    </location>
</feature>
<name>A0A6P1T761_9GAMM</name>
<evidence type="ECO:0000313" key="4">
    <source>
        <dbReference type="Proteomes" id="UP000464675"/>
    </source>
</evidence>
<sequence>MLKDTPEKDRAYLRVVPAILMLTAVVKKSYDSELWAGIGLVVIFYLLLELVYHWVKIDNWVSSLLIVAVWIWPVYDWSSSFYQDIVSALWPPIVVVFILGRLIGWWLTYSAVRHRSKDA</sequence>
<dbReference type="AlphaFoldDB" id="A0A6P1T761"/>
<gene>
    <name evidence="3" type="ORF">GTQ55_06090</name>
    <name evidence="2" type="ORF">HNQ53_003570</name>
</gene>
<accession>A0A6P1T761</accession>
<organism evidence="2 5">
    <name type="scientific">Microbulbifer hydrolyticus</name>
    <dbReference type="NCBI Taxonomy" id="48074"/>
    <lineage>
        <taxon>Bacteria</taxon>
        <taxon>Pseudomonadati</taxon>
        <taxon>Pseudomonadota</taxon>
        <taxon>Gammaproteobacteria</taxon>
        <taxon>Cellvibrionales</taxon>
        <taxon>Microbulbiferaceae</taxon>
        <taxon>Microbulbifer</taxon>
    </lineage>
</organism>
<feature type="transmembrane region" description="Helical" evidence="1">
    <location>
        <begin position="59"/>
        <end position="75"/>
    </location>
</feature>
<evidence type="ECO:0000313" key="5">
    <source>
        <dbReference type="Proteomes" id="UP000563601"/>
    </source>
</evidence>
<proteinExistence type="predicted"/>
<dbReference type="EMBL" id="JACHHR010000011">
    <property type="protein sequence ID" value="MBB5213318.1"/>
    <property type="molecule type" value="Genomic_DNA"/>
</dbReference>
<keyword evidence="1" id="KW-1133">Transmembrane helix</keyword>
<keyword evidence="4" id="KW-1185">Reference proteome</keyword>
<dbReference type="OrthoDB" id="9832868at2"/>
<dbReference type="Proteomes" id="UP000464675">
    <property type="component" value="Chromosome"/>
</dbReference>
<dbReference type="Proteomes" id="UP000563601">
    <property type="component" value="Unassembled WGS sequence"/>
</dbReference>
<reference evidence="3 4" key="1">
    <citation type="submission" date="2020-01" db="EMBL/GenBank/DDBJ databases">
        <title>The possibility of degradation of plastic by Microbulbifer hydrolyticus IRE-31.</title>
        <authorList>
            <person name="Liu L."/>
        </authorList>
    </citation>
    <scope>NUCLEOTIDE SEQUENCE [LARGE SCALE GENOMIC DNA]</scope>
    <source>
        <strain evidence="3 4">IRE-31</strain>
    </source>
</reference>
<reference evidence="2 5" key="2">
    <citation type="submission" date="2020-08" db="EMBL/GenBank/DDBJ databases">
        <title>Genomic Encyclopedia of Type Strains, Phase IV (KMG-IV): sequencing the most valuable type-strain genomes for metagenomic binning, comparative biology and taxonomic classification.</title>
        <authorList>
            <person name="Goeker M."/>
        </authorList>
    </citation>
    <scope>NUCLEOTIDE SEQUENCE [LARGE SCALE GENOMIC DNA]</scope>
    <source>
        <strain evidence="2 5">DSM 11525</strain>
    </source>
</reference>